<dbReference type="Pfam" id="PF13370">
    <property type="entry name" value="Fer4_13"/>
    <property type="match status" value="1"/>
</dbReference>
<protein>
    <recommendedName>
        <fullName evidence="6">Ferredoxin</fullName>
    </recommendedName>
</protein>
<evidence type="ECO:0000313" key="9">
    <source>
        <dbReference type="Proteomes" id="UP000590542"/>
    </source>
</evidence>
<dbReference type="AlphaFoldDB" id="A0A7X9E6F7"/>
<keyword evidence="1 6" id="KW-0813">Transport</keyword>
<dbReference type="PANTHER" id="PTHR36923:SF3">
    <property type="entry name" value="FERREDOXIN"/>
    <property type="match status" value="1"/>
</dbReference>
<evidence type="ECO:0000256" key="5">
    <source>
        <dbReference type="ARBA" id="ARBA00023014"/>
    </source>
</evidence>
<accession>A0A7X9E6F7</accession>
<keyword evidence="5 6" id="KW-0411">Iron-sulfur</keyword>
<dbReference type="SUPFAM" id="SSF54862">
    <property type="entry name" value="4Fe-4S ferredoxins"/>
    <property type="match status" value="1"/>
</dbReference>
<feature type="domain" description="4Fe-4S ferredoxin-type" evidence="7">
    <location>
        <begin position="6"/>
        <end position="34"/>
    </location>
</feature>
<evidence type="ECO:0000256" key="3">
    <source>
        <dbReference type="ARBA" id="ARBA00022982"/>
    </source>
</evidence>
<keyword evidence="2 6" id="KW-0479">Metal-binding</keyword>
<comment type="caution">
    <text evidence="8">The sequence shown here is derived from an EMBL/GenBank/DDBJ whole genome shotgun (WGS) entry which is preliminary data.</text>
</comment>
<dbReference type="PROSITE" id="PS51379">
    <property type="entry name" value="4FE4S_FER_2"/>
    <property type="match status" value="1"/>
</dbReference>
<dbReference type="Gene3D" id="3.30.70.20">
    <property type="match status" value="1"/>
</dbReference>
<evidence type="ECO:0000259" key="7">
    <source>
        <dbReference type="PROSITE" id="PS51379"/>
    </source>
</evidence>
<dbReference type="GO" id="GO:0009055">
    <property type="term" value="F:electron transfer activity"/>
    <property type="evidence" value="ECO:0007669"/>
    <property type="project" value="UniProtKB-UniRule"/>
</dbReference>
<dbReference type="GO" id="GO:0051536">
    <property type="term" value="F:iron-sulfur cluster binding"/>
    <property type="evidence" value="ECO:0007669"/>
    <property type="project" value="UniProtKB-KW"/>
</dbReference>
<reference evidence="8 9" key="1">
    <citation type="journal article" date="2020" name="Biotechnol. Biofuels">
        <title>New insights from the biogas microbiome by comprehensive genome-resolved metagenomics of nearly 1600 species originating from multiple anaerobic digesters.</title>
        <authorList>
            <person name="Campanaro S."/>
            <person name="Treu L."/>
            <person name="Rodriguez-R L.M."/>
            <person name="Kovalovszki A."/>
            <person name="Ziels R.M."/>
            <person name="Maus I."/>
            <person name="Zhu X."/>
            <person name="Kougias P.G."/>
            <person name="Basile A."/>
            <person name="Luo G."/>
            <person name="Schluter A."/>
            <person name="Konstantinidis K.T."/>
            <person name="Angelidaki I."/>
        </authorList>
    </citation>
    <scope>NUCLEOTIDE SEQUENCE [LARGE SCALE GENOMIC DNA]</scope>
    <source>
        <strain evidence="8">AS27yjCOA_202</strain>
    </source>
</reference>
<comment type="function">
    <text evidence="6">Ferredoxins are iron-sulfur proteins that transfer electrons in a wide variety of metabolic reactions.</text>
</comment>
<evidence type="ECO:0000256" key="6">
    <source>
        <dbReference type="RuleBase" id="RU368020"/>
    </source>
</evidence>
<dbReference type="InterPro" id="IPR017896">
    <property type="entry name" value="4Fe4S_Fe-S-bd"/>
</dbReference>
<dbReference type="Proteomes" id="UP000590542">
    <property type="component" value="Unassembled WGS sequence"/>
</dbReference>
<dbReference type="InterPro" id="IPR051269">
    <property type="entry name" value="Fe-S_cluster_ET"/>
</dbReference>
<dbReference type="GO" id="GO:0005506">
    <property type="term" value="F:iron ion binding"/>
    <property type="evidence" value="ECO:0007669"/>
    <property type="project" value="UniProtKB-UniRule"/>
</dbReference>
<dbReference type="EMBL" id="JAAZNV010000006">
    <property type="protein sequence ID" value="NMB91350.1"/>
    <property type="molecule type" value="Genomic_DNA"/>
</dbReference>
<dbReference type="PRINTS" id="PR00352">
    <property type="entry name" value="3FE4SFRDOXIN"/>
</dbReference>
<gene>
    <name evidence="8" type="ORF">GYA37_00715</name>
</gene>
<sequence length="68" mass="7457">MDKKIKKIKINEDICIGCGACGITAPEAFGYDNERAKATVKEGAEDTDNEKIKEAVRRCPVQAISIEE</sequence>
<evidence type="ECO:0000256" key="1">
    <source>
        <dbReference type="ARBA" id="ARBA00022448"/>
    </source>
</evidence>
<evidence type="ECO:0000256" key="4">
    <source>
        <dbReference type="ARBA" id="ARBA00023004"/>
    </source>
</evidence>
<proteinExistence type="predicted"/>
<keyword evidence="3 6" id="KW-0249">Electron transport</keyword>
<dbReference type="InterPro" id="IPR001080">
    <property type="entry name" value="3Fe4S_ferredoxin"/>
</dbReference>
<organism evidence="8 9">
    <name type="scientific">candidate division WWE3 bacterium</name>
    <dbReference type="NCBI Taxonomy" id="2053526"/>
    <lineage>
        <taxon>Bacteria</taxon>
        <taxon>Katanobacteria</taxon>
    </lineage>
</organism>
<dbReference type="PANTHER" id="PTHR36923">
    <property type="entry name" value="FERREDOXIN"/>
    <property type="match status" value="1"/>
</dbReference>
<evidence type="ECO:0000313" key="8">
    <source>
        <dbReference type="EMBL" id="NMB91350.1"/>
    </source>
</evidence>
<name>A0A7X9E6F7_UNCKA</name>
<keyword evidence="4 6" id="KW-0408">Iron</keyword>
<evidence type="ECO:0000256" key="2">
    <source>
        <dbReference type="ARBA" id="ARBA00022723"/>
    </source>
</evidence>